<dbReference type="Proteomes" id="UP001194696">
    <property type="component" value="Unassembled WGS sequence"/>
</dbReference>
<comment type="catalytic activity">
    <reaction evidence="1">
        <text>[(1-&gt;4)-N-acetyl-beta-D-glucosaminyl](n) + UDP-N-acetyl-alpha-D-glucosamine = [(1-&gt;4)-N-acetyl-beta-D-glucosaminyl](n+1) + UDP + H(+)</text>
        <dbReference type="Rhea" id="RHEA:16637"/>
        <dbReference type="Rhea" id="RHEA-COMP:9593"/>
        <dbReference type="Rhea" id="RHEA-COMP:9595"/>
        <dbReference type="ChEBI" id="CHEBI:15378"/>
        <dbReference type="ChEBI" id="CHEBI:17029"/>
        <dbReference type="ChEBI" id="CHEBI:57705"/>
        <dbReference type="ChEBI" id="CHEBI:58223"/>
        <dbReference type="EC" id="2.4.1.16"/>
    </reaction>
</comment>
<name>A0ABQ7K9Y7_9FUNG</name>
<comment type="caution">
    <text evidence="2">The sequence shown here is derived from an EMBL/GenBank/DDBJ whole genome shotgun (WGS) entry which is preliminary data.</text>
</comment>
<keyword evidence="1" id="KW-0961">Cell wall biogenesis/degradation</keyword>
<proteinExistence type="inferred from homology"/>
<comment type="similarity">
    <text evidence="1">Belongs to the chitin synthase family.</text>
</comment>
<reference evidence="2 3" key="1">
    <citation type="journal article" date="2020" name="Fungal Divers.">
        <title>Resolving the Mortierellaceae phylogeny through synthesis of multi-gene phylogenetics and phylogenomics.</title>
        <authorList>
            <person name="Vandepol N."/>
            <person name="Liber J."/>
            <person name="Desiro A."/>
            <person name="Na H."/>
            <person name="Kennedy M."/>
            <person name="Barry K."/>
            <person name="Grigoriev I.V."/>
            <person name="Miller A.N."/>
            <person name="O'Donnell K."/>
            <person name="Stajich J.E."/>
            <person name="Bonito G."/>
        </authorList>
    </citation>
    <scope>NUCLEOTIDE SEQUENCE [LARGE SCALE GENOMIC DNA]</scope>
    <source>
        <strain evidence="2 3">AD045</strain>
    </source>
</reference>
<evidence type="ECO:0000313" key="2">
    <source>
        <dbReference type="EMBL" id="KAG0294382.1"/>
    </source>
</evidence>
<dbReference type="EMBL" id="JAAAIM010000121">
    <property type="protein sequence ID" value="KAG0294382.1"/>
    <property type="molecule type" value="Genomic_DNA"/>
</dbReference>
<comment type="function">
    <text evidence="1">Polymerizes chitin, a structural polymer of the cell wall and septum, by transferring the sugar moiety of UDP-GlcNAc to the non-reducing end of the growing chitin polymer.</text>
</comment>
<evidence type="ECO:0000256" key="1">
    <source>
        <dbReference type="RuleBase" id="RU366040"/>
    </source>
</evidence>
<keyword evidence="1" id="KW-0808">Transferase</keyword>
<accession>A0ABQ7K9Y7</accession>
<keyword evidence="1" id="KW-0328">Glycosyltransferase</keyword>
<keyword evidence="1" id="KW-0472">Membrane</keyword>
<evidence type="ECO:0000313" key="3">
    <source>
        <dbReference type="Proteomes" id="UP001194696"/>
    </source>
</evidence>
<comment type="subcellular location">
    <subcellularLocation>
        <location evidence="1">Cell membrane</location>
        <topology evidence="1">Multi-pass membrane protein</topology>
    </subcellularLocation>
</comment>
<organism evidence="2 3">
    <name type="scientific">Linnemannia gamsii</name>
    <dbReference type="NCBI Taxonomy" id="64522"/>
    <lineage>
        <taxon>Eukaryota</taxon>
        <taxon>Fungi</taxon>
        <taxon>Fungi incertae sedis</taxon>
        <taxon>Mucoromycota</taxon>
        <taxon>Mortierellomycotina</taxon>
        <taxon>Mortierellomycetes</taxon>
        <taxon>Mortierellales</taxon>
        <taxon>Mortierellaceae</taxon>
        <taxon>Linnemannia</taxon>
    </lineage>
</organism>
<protein>
    <recommendedName>
        <fullName evidence="1">Chitin synthase</fullName>
        <ecNumber evidence="1">2.4.1.16</ecNumber>
    </recommendedName>
</protein>
<dbReference type="Pfam" id="PF01644">
    <property type="entry name" value="Chitin_synth_1"/>
    <property type="match status" value="2"/>
</dbReference>
<dbReference type="EC" id="2.4.1.16" evidence="1"/>
<keyword evidence="3" id="KW-1185">Reference proteome</keyword>
<gene>
    <name evidence="2" type="primary">CHS1_1</name>
    <name evidence="2" type="ORF">BGZ96_001294</name>
</gene>
<sequence>MSTCWGKPIDSVFDFISILPGVISAHRYRPYGEIVESNMYLAEDQILRSELVAKTKGTWLPTYVKSIIASIDVNFVGG</sequence>
<keyword evidence="1" id="KW-1003">Cell membrane</keyword>